<protein>
    <submittedName>
        <fullName evidence="3">Uncharacterized protein</fullName>
    </submittedName>
</protein>
<keyword evidence="2" id="KW-0732">Signal</keyword>
<name>A0A1U7CMK2_9BACT</name>
<evidence type="ECO:0000256" key="2">
    <source>
        <dbReference type="SAM" id="SignalP"/>
    </source>
</evidence>
<gene>
    <name evidence="3" type="ORF">BSF38_01602</name>
</gene>
<dbReference type="Proteomes" id="UP000186309">
    <property type="component" value="Chromosome"/>
</dbReference>
<dbReference type="STRING" id="1387353.BSF38_01602"/>
<evidence type="ECO:0000256" key="1">
    <source>
        <dbReference type="SAM" id="MobiDB-lite"/>
    </source>
</evidence>
<evidence type="ECO:0000313" key="3">
    <source>
        <dbReference type="EMBL" id="APW60138.1"/>
    </source>
</evidence>
<feature type="signal peptide" evidence="2">
    <location>
        <begin position="1"/>
        <end position="20"/>
    </location>
</feature>
<reference evidence="4" key="1">
    <citation type="submission" date="2016-12" db="EMBL/GenBank/DDBJ databases">
        <title>Comparative genomics of four Isosphaeraceae planctomycetes: a common pool of plasmids and glycoside hydrolase genes.</title>
        <authorList>
            <person name="Ivanova A."/>
        </authorList>
    </citation>
    <scope>NUCLEOTIDE SEQUENCE [LARGE SCALE GENOMIC DNA]</scope>
    <source>
        <strain evidence="4">PX4</strain>
    </source>
</reference>
<feature type="chain" id="PRO_5012482364" evidence="2">
    <location>
        <begin position="21"/>
        <end position="78"/>
    </location>
</feature>
<dbReference type="KEGG" id="pbor:BSF38_01602"/>
<dbReference type="PROSITE" id="PS51257">
    <property type="entry name" value="PROKAR_LIPOPROTEIN"/>
    <property type="match status" value="1"/>
</dbReference>
<dbReference type="EMBL" id="CP019082">
    <property type="protein sequence ID" value="APW60138.1"/>
    <property type="molecule type" value="Genomic_DNA"/>
</dbReference>
<feature type="region of interest" description="Disordered" evidence="1">
    <location>
        <begin position="52"/>
        <end position="78"/>
    </location>
</feature>
<sequence>MKRFVSCFAAGILALAIVGCGDSGVTEGTVPFKATDTNTKQFEDMKKQMMANVKGPTPKKTASPAVKPAATAEPEKKN</sequence>
<proteinExistence type="predicted"/>
<accession>A0A1U7CMK2</accession>
<dbReference type="AlphaFoldDB" id="A0A1U7CMK2"/>
<organism evidence="3 4">
    <name type="scientific">Paludisphaera borealis</name>
    <dbReference type="NCBI Taxonomy" id="1387353"/>
    <lineage>
        <taxon>Bacteria</taxon>
        <taxon>Pseudomonadati</taxon>
        <taxon>Planctomycetota</taxon>
        <taxon>Planctomycetia</taxon>
        <taxon>Isosphaerales</taxon>
        <taxon>Isosphaeraceae</taxon>
        <taxon>Paludisphaera</taxon>
    </lineage>
</organism>
<evidence type="ECO:0000313" key="4">
    <source>
        <dbReference type="Proteomes" id="UP000186309"/>
    </source>
</evidence>
<keyword evidence="4" id="KW-1185">Reference proteome</keyword>
<dbReference type="RefSeq" id="WP_076344568.1">
    <property type="nucleotide sequence ID" value="NZ_CP019082.1"/>
</dbReference>